<dbReference type="InterPro" id="IPR009057">
    <property type="entry name" value="Homeodomain-like_sf"/>
</dbReference>
<dbReference type="Gene3D" id="3.40.50.880">
    <property type="match status" value="1"/>
</dbReference>
<evidence type="ECO:0000256" key="1">
    <source>
        <dbReference type="ARBA" id="ARBA00023015"/>
    </source>
</evidence>
<keyword evidence="5" id="KW-1185">Reference proteome</keyword>
<dbReference type="AlphaFoldDB" id="A0A7G8PWM4"/>
<dbReference type="GO" id="GO:0003700">
    <property type="term" value="F:DNA-binding transcription factor activity"/>
    <property type="evidence" value="ECO:0007669"/>
    <property type="project" value="InterPro"/>
</dbReference>
<dbReference type="Pfam" id="PF01965">
    <property type="entry name" value="DJ-1_PfpI"/>
    <property type="match status" value="1"/>
</dbReference>
<dbReference type="SUPFAM" id="SSF46689">
    <property type="entry name" value="Homeodomain-like"/>
    <property type="match status" value="2"/>
</dbReference>
<evidence type="ECO:0000313" key="4">
    <source>
        <dbReference type="EMBL" id="QNJ98740.1"/>
    </source>
</evidence>
<name>A0A7G8PWM4_9FLAO</name>
<accession>A0A7G8PWM4</accession>
<feature type="domain" description="HTH araC/xylS-type" evidence="3">
    <location>
        <begin position="221"/>
        <end position="319"/>
    </location>
</feature>
<dbReference type="EMBL" id="CP052909">
    <property type="protein sequence ID" value="QNJ98740.1"/>
    <property type="molecule type" value="Genomic_DNA"/>
</dbReference>
<dbReference type="PANTHER" id="PTHR43130:SF11">
    <property type="entry name" value="TRANSCRIPTIONAL REGULATORY PROTEIN"/>
    <property type="match status" value="1"/>
</dbReference>
<dbReference type="InterPro" id="IPR018060">
    <property type="entry name" value="HTH_AraC"/>
</dbReference>
<dbReference type="Gene3D" id="1.10.10.60">
    <property type="entry name" value="Homeodomain-like"/>
    <property type="match status" value="2"/>
</dbReference>
<evidence type="ECO:0000256" key="2">
    <source>
        <dbReference type="ARBA" id="ARBA00023163"/>
    </source>
</evidence>
<protein>
    <submittedName>
        <fullName evidence="4">AraC family Transcriptional regulator</fullName>
    </submittedName>
</protein>
<organism evidence="4 5">
    <name type="scientific">Constantimarinum furrinae</name>
    <dbReference type="NCBI Taxonomy" id="2562285"/>
    <lineage>
        <taxon>Bacteria</taxon>
        <taxon>Pseudomonadati</taxon>
        <taxon>Bacteroidota</taxon>
        <taxon>Flavobacteriia</taxon>
        <taxon>Flavobacteriales</taxon>
        <taxon>Flavobacteriaceae</taxon>
        <taxon>Altibacter/Constantimarinum group</taxon>
        <taxon>Constantimarinum</taxon>
    </lineage>
</organism>
<dbReference type="CDD" id="cd03138">
    <property type="entry name" value="GATase1_AraC_2"/>
    <property type="match status" value="1"/>
</dbReference>
<dbReference type="Proteomes" id="UP000515514">
    <property type="component" value="Chromosome"/>
</dbReference>
<keyword evidence="2" id="KW-0804">Transcription</keyword>
<dbReference type="GO" id="GO:0043565">
    <property type="term" value="F:sequence-specific DNA binding"/>
    <property type="evidence" value="ECO:0007669"/>
    <property type="project" value="InterPro"/>
</dbReference>
<dbReference type="Pfam" id="PF12833">
    <property type="entry name" value="HTH_18"/>
    <property type="match status" value="1"/>
</dbReference>
<dbReference type="SUPFAM" id="SSF52317">
    <property type="entry name" value="Class I glutamine amidotransferase-like"/>
    <property type="match status" value="1"/>
</dbReference>
<dbReference type="InterPro" id="IPR002818">
    <property type="entry name" value="DJ-1/PfpI"/>
</dbReference>
<evidence type="ECO:0000313" key="5">
    <source>
        <dbReference type="Proteomes" id="UP000515514"/>
    </source>
</evidence>
<proteinExistence type="predicted"/>
<dbReference type="PANTHER" id="PTHR43130">
    <property type="entry name" value="ARAC-FAMILY TRANSCRIPTIONAL REGULATOR"/>
    <property type="match status" value="1"/>
</dbReference>
<reference evidence="4 5" key="1">
    <citation type="submission" date="2020-04" db="EMBL/GenBank/DDBJ databases">
        <title>Genome sequence of Altibacter aquimarinus strain ALE3EI.</title>
        <authorList>
            <person name="Oh H.-M."/>
            <person name="Jang D."/>
        </authorList>
    </citation>
    <scope>NUCLEOTIDE SEQUENCE [LARGE SCALE GENOMIC DNA]</scope>
    <source>
        <strain evidence="4 5">ALE3EI</strain>
    </source>
</reference>
<dbReference type="InterPro" id="IPR052158">
    <property type="entry name" value="INH-QAR"/>
</dbReference>
<sequence length="326" mass="37110">MKHVSILIPKGECSVVNIGGTHQMLSWVNEYRASTAKAPLFKIELVGIDLEADTTENLIPIKPQKTIKDINNTDLIIIPAMFGDYKRYLHENADFIPWMISQYKEGAEIVSLCIGSFFLATTGLLDGKQCSTHWQYANLFRQMFPKAIMTDDKIITECDGIYTSGGAYSFTNLVVYLIEKYAGRETAVMAAKGFMVDIDRSSQSPFMIFSGQKNHKDKEVLQIQNYIEQNFGDKFTVDSLCKKAALTRRTFERRFKNATSNTVLEYIQRVKVEAAKKELEVGRKSVTDVMYEVGYSDPKAFRDVFRKITDMTPLDYLNKYSVKAYA</sequence>
<gene>
    <name evidence="4" type="ORF">ALE3EI_2195</name>
</gene>
<evidence type="ECO:0000259" key="3">
    <source>
        <dbReference type="PROSITE" id="PS01124"/>
    </source>
</evidence>
<dbReference type="PROSITE" id="PS01124">
    <property type="entry name" value="HTH_ARAC_FAMILY_2"/>
    <property type="match status" value="1"/>
</dbReference>
<dbReference type="InterPro" id="IPR029062">
    <property type="entry name" value="Class_I_gatase-like"/>
</dbReference>
<keyword evidence="1" id="KW-0805">Transcription regulation</keyword>
<dbReference type="RefSeq" id="WP_186988642.1">
    <property type="nucleotide sequence ID" value="NZ_CP052909.1"/>
</dbReference>
<dbReference type="KEGG" id="alti:ALE3EI_2195"/>
<dbReference type="SMART" id="SM00342">
    <property type="entry name" value="HTH_ARAC"/>
    <property type="match status" value="1"/>
</dbReference>